<evidence type="ECO:0000313" key="2">
    <source>
        <dbReference type="EMBL" id="KAL3675470.1"/>
    </source>
</evidence>
<feature type="region of interest" description="Disordered" evidence="1">
    <location>
        <begin position="1"/>
        <end position="33"/>
    </location>
</feature>
<dbReference type="AlphaFoldDB" id="A0ABD3GBM6"/>
<dbReference type="Proteomes" id="UP001633002">
    <property type="component" value="Unassembled WGS sequence"/>
</dbReference>
<dbReference type="PANTHER" id="PTHR47805">
    <property type="entry name" value="SAGA-ASSOCIATED FACTOR 73"/>
    <property type="match status" value="1"/>
</dbReference>
<accession>A0ABD3GBM6</accession>
<feature type="region of interest" description="Disordered" evidence="1">
    <location>
        <begin position="113"/>
        <end position="158"/>
    </location>
</feature>
<organism evidence="2 3">
    <name type="scientific">Riccia sorocarpa</name>
    <dbReference type="NCBI Taxonomy" id="122646"/>
    <lineage>
        <taxon>Eukaryota</taxon>
        <taxon>Viridiplantae</taxon>
        <taxon>Streptophyta</taxon>
        <taxon>Embryophyta</taxon>
        <taxon>Marchantiophyta</taxon>
        <taxon>Marchantiopsida</taxon>
        <taxon>Marchantiidae</taxon>
        <taxon>Marchantiales</taxon>
        <taxon>Ricciaceae</taxon>
        <taxon>Riccia</taxon>
    </lineage>
</organism>
<reference evidence="2 3" key="1">
    <citation type="submission" date="2024-09" db="EMBL/GenBank/DDBJ databases">
        <title>Chromosome-scale assembly of Riccia sorocarpa.</title>
        <authorList>
            <person name="Paukszto L."/>
        </authorList>
    </citation>
    <scope>NUCLEOTIDE SEQUENCE [LARGE SCALE GENOMIC DNA]</scope>
    <source>
        <strain evidence="2">LP-2024</strain>
        <tissue evidence="2">Aerial parts of the thallus</tissue>
    </source>
</reference>
<feature type="compositionally biased region" description="Basic residues" evidence="1">
    <location>
        <begin position="124"/>
        <end position="137"/>
    </location>
</feature>
<feature type="compositionally biased region" description="Polar residues" evidence="1">
    <location>
        <begin position="15"/>
        <end position="24"/>
    </location>
</feature>
<feature type="compositionally biased region" description="Basic and acidic residues" evidence="1">
    <location>
        <begin position="139"/>
        <end position="158"/>
    </location>
</feature>
<dbReference type="PANTHER" id="PTHR47805:SF1">
    <property type="entry name" value="SAGA-ASSOCIATED FACTOR 73"/>
    <property type="match status" value="1"/>
</dbReference>
<evidence type="ECO:0008006" key="4">
    <source>
        <dbReference type="Google" id="ProtNLM"/>
    </source>
</evidence>
<feature type="region of interest" description="Disordered" evidence="1">
    <location>
        <begin position="172"/>
        <end position="269"/>
    </location>
</feature>
<dbReference type="InterPro" id="IPR037804">
    <property type="entry name" value="SGF73"/>
</dbReference>
<dbReference type="EMBL" id="JBJQOH010000008">
    <property type="protein sequence ID" value="KAL3675470.1"/>
    <property type="molecule type" value="Genomic_DNA"/>
</dbReference>
<feature type="compositionally biased region" description="Polar residues" evidence="1">
    <location>
        <begin position="222"/>
        <end position="232"/>
    </location>
</feature>
<evidence type="ECO:0000256" key="1">
    <source>
        <dbReference type="SAM" id="MobiDB-lite"/>
    </source>
</evidence>
<comment type="caution">
    <text evidence="2">The sequence shown here is derived from an EMBL/GenBank/DDBJ whole genome shotgun (WGS) entry which is preliminary data.</text>
</comment>
<name>A0ABD3GBM6_9MARC</name>
<keyword evidence="3" id="KW-1185">Reference proteome</keyword>
<gene>
    <name evidence="2" type="ORF">R1sor_025418</name>
</gene>
<evidence type="ECO:0000313" key="3">
    <source>
        <dbReference type="Proteomes" id="UP001633002"/>
    </source>
</evidence>
<protein>
    <recommendedName>
        <fullName evidence="4">SAGA-associated factor 11</fullName>
    </recommendedName>
</protein>
<proteinExistence type="predicted"/>
<sequence length="269" mass="30204">MDHTNATPKVVMASQPHTRPTPSKATKAAKSEEMTIEEVAEGSLELLEELRREEVEADQFNLLSDDDMQVFGNRPVTDILKLVRCTICQKPLIERQFPRHYERCAASLNLDKSRCNNTESRPERSKRRDRRDKKGTRALRTERSPGPKGSDSKGDTERDLCAAPINLSWNQLVRRRRSIRPAPKGSKQTPRGFGSDSVDQEAPRFEAGPTRLRESKPDESVACSTTRGTLESQAPEKRGQETTPSIDTDDGRFKFPVHLKAGPASALWP</sequence>